<dbReference type="InterPro" id="IPR043519">
    <property type="entry name" value="NT_sf"/>
</dbReference>
<dbReference type="EC" id="2.7.7.72" evidence="11"/>
<gene>
    <name evidence="11" type="primary">cca</name>
    <name evidence="14" type="ORF">KCG35_05690</name>
</gene>
<evidence type="ECO:0000256" key="4">
    <source>
        <dbReference type="ARBA" id="ARBA00022695"/>
    </source>
</evidence>
<keyword evidence="4 11" id="KW-0548">Nucleotidyltransferase</keyword>
<dbReference type="InterPro" id="IPR002646">
    <property type="entry name" value="PolA_pol_head_dom"/>
</dbReference>
<comment type="catalytic activity">
    <reaction evidence="11">
        <text>a tRNA precursor + 2 CTP + ATP = a tRNA with a 3' CCA end + 3 diphosphate</text>
        <dbReference type="Rhea" id="RHEA:14433"/>
        <dbReference type="Rhea" id="RHEA-COMP:10465"/>
        <dbReference type="Rhea" id="RHEA-COMP:10468"/>
        <dbReference type="ChEBI" id="CHEBI:30616"/>
        <dbReference type="ChEBI" id="CHEBI:33019"/>
        <dbReference type="ChEBI" id="CHEBI:37563"/>
        <dbReference type="ChEBI" id="CHEBI:74896"/>
        <dbReference type="ChEBI" id="CHEBI:83071"/>
        <dbReference type="EC" id="2.7.7.72"/>
    </reaction>
</comment>
<feature type="binding site" evidence="11">
    <location>
        <position position="137"/>
    </location>
    <ligand>
        <name>ATP</name>
        <dbReference type="ChEBI" id="CHEBI:30616"/>
    </ligand>
</feature>
<evidence type="ECO:0000256" key="1">
    <source>
        <dbReference type="ARBA" id="ARBA00001946"/>
    </source>
</evidence>
<protein>
    <recommendedName>
        <fullName evidence="11">CCA-adding enzyme</fullName>
        <ecNumber evidence="11">2.7.7.72</ecNumber>
    </recommendedName>
    <alternativeName>
        <fullName evidence="11">CCA tRNA nucleotidyltransferase</fullName>
    </alternativeName>
    <alternativeName>
        <fullName evidence="11">tRNA CCA-pyrophosphorylase</fullName>
    </alternativeName>
    <alternativeName>
        <fullName evidence="11">tRNA adenylyl-/cytidylyl- transferase</fullName>
    </alternativeName>
    <alternativeName>
        <fullName evidence="11">tRNA nucleotidyltransferase</fullName>
    </alternativeName>
    <alternativeName>
        <fullName evidence="11">tRNA-NT</fullName>
    </alternativeName>
</protein>
<dbReference type="CDD" id="cd05398">
    <property type="entry name" value="NT_ClassII-CCAase"/>
    <property type="match status" value="1"/>
</dbReference>
<feature type="binding site" evidence="11">
    <location>
        <position position="11"/>
    </location>
    <ligand>
        <name>CTP</name>
        <dbReference type="ChEBI" id="CHEBI:37563"/>
    </ligand>
</feature>
<evidence type="ECO:0000256" key="6">
    <source>
        <dbReference type="ARBA" id="ARBA00022741"/>
    </source>
</evidence>
<dbReference type="SUPFAM" id="SSF81301">
    <property type="entry name" value="Nucleotidyltransferase"/>
    <property type="match status" value="1"/>
</dbReference>
<sequence>MEIYLVGGAVRDQLLGIKSQDQDWVVVGATAEQMIAQGYQPVGKDFPVFLHPTTHEEYALARTERKSGHGYHGFTCYAAPDVTLKEDLQRRDLTINAIAQDNQGELIDPFNGAADLAQNCLRHVSPAFAEDPLRVLRAARFAARYHHLGFYIAEETVALMHSMVNSGEVDHLVSERIWQEIVKAIQTQSPWVFFTTLQQVGALERILPELARVWQISSLPQQALKLAKQQLVNDEILLSCAFLLQIQPDKPYTSTEVKLAQNKTKQLMENLKAPNNVRQLSLLVNQFWAGLIQPNLSASDLLDIFDRVDAWRRSERFMMLLQSIKCIAANVPYLNQQQVNKHINTIQQQWQTALTVKPGPFLNQGITGKALGTAIHEARLKAIQNFEGDAENNQG</sequence>
<evidence type="ECO:0000259" key="12">
    <source>
        <dbReference type="Pfam" id="PF01743"/>
    </source>
</evidence>
<dbReference type="PIRSF" id="PIRSF000813">
    <property type="entry name" value="CCA_bact"/>
    <property type="match status" value="1"/>
</dbReference>
<dbReference type="PANTHER" id="PTHR47545">
    <property type="entry name" value="MULTIFUNCTIONAL CCA PROTEIN"/>
    <property type="match status" value="1"/>
</dbReference>
<feature type="binding site" evidence="11">
    <location>
        <position position="8"/>
    </location>
    <ligand>
        <name>ATP</name>
        <dbReference type="ChEBI" id="CHEBI:30616"/>
    </ligand>
</feature>
<dbReference type="Gene3D" id="3.30.460.10">
    <property type="entry name" value="Beta Polymerase, domain 2"/>
    <property type="match status" value="1"/>
</dbReference>
<evidence type="ECO:0000256" key="10">
    <source>
        <dbReference type="ARBA" id="ARBA00022884"/>
    </source>
</evidence>
<keyword evidence="3 11" id="KW-0819">tRNA processing</keyword>
<feature type="binding site" evidence="11">
    <location>
        <position position="23"/>
    </location>
    <ligand>
        <name>Mg(2+)</name>
        <dbReference type="ChEBI" id="CHEBI:18420"/>
    </ligand>
</feature>
<organism evidence="14 15">
    <name type="scientific">Zooshikella harenae</name>
    <dbReference type="NCBI Taxonomy" id="2827238"/>
    <lineage>
        <taxon>Bacteria</taxon>
        <taxon>Pseudomonadati</taxon>
        <taxon>Pseudomonadota</taxon>
        <taxon>Gammaproteobacteria</taxon>
        <taxon>Oceanospirillales</taxon>
        <taxon>Zooshikellaceae</taxon>
        <taxon>Zooshikella</taxon>
    </lineage>
</organism>
<dbReference type="SUPFAM" id="SSF81891">
    <property type="entry name" value="Poly A polymerase C-terminal region-like"/>
    <property type="match status" value="1"/>
</dbReference>
<comment type="miscellaneous">
    <text evidence="11">A single active site specifically recognizes both ATP and CTP and is responsible for their addition.</text>
</comment>
<evidence type="ECO:0000256" key="5">
    <source>
        <dbReference type="ARBA" id="ARBA00022723"/>
    </source>
</evidence>
<dbReference type="Gene3D" id="1.10.3090.10">
    <property type="entry name" value="cca-adding enzyme, domain 2"/>
    <property type="match status" value="1"/>
</dbReference>
<feature type="binding site" evidence="11">
    <location>
        <position position="21"/>
    </location>
    <ligand>
        <name>Mg(2+)</name>
        <dbReference type="ChEBI" id="CHEBI:18420"/>
    </ligand>
</feature>
<keyword evidence="5 11" id="KW-0479">Metal-binding</keyword>
<keyword evidence="9 11" id="KW-0460">Magnesium</keyword>
<name>A0ABS5Z921_9GAMM</name>
<evidence type="ECO:0000256" key="7">
    <source>
        <dbReference type="ARBA" id="ARBA00022800"/>
    </source>
</evidence>
<dbReference type="EMBL" id="JAGSOY010000008">
    <property type="protein sequence ID" value="MBU2710544.1"/>
    <property type="molecule type" value="Genomic_DNA"/>
</dbReference>
<comment type="caution">
    <text evidence="14">The sequence shown here is derived from an EMBL/GenBank/DDBJ whole genome shotgun (WGS) entry which is preliminary data.</text>
</comment>
<feature type="binding site" evidence="11">
    <location>
        <position position="11"/>
    </location>
    <ligand>
        <name>ATP</name>
        <dbReference type="ChEBI" id="CHEBI:30616"/>
    </ligand>
</feature>
<dbReference type="HAMAP" id="MF_01262">
    <property type="entry name" value="CCA_bact_type2"/>
    <property type="match status" value="1"/>
</dbReference>
<keyword evidence="10 11" id="KW-0694">RNA-binding</keyword>
<evidence type="ECO:0000256" key="8">
    <source>
        <dbReference type="ARBA" id="ARBA00022840"/>
    </source>
</evidence>
<comment type="function">
    <text evidence="11">Catalyzes the addition and repair of the essential 3'-terminal CCA sequence in tRNAs without using a nucleic acid template. Adds these three nucleotides in the order of C, C, and A to the tRNA nucleotide-73, using CTP and ATP as substrates and producing inorganic pyrophosphate. tRNA 3'-terminal CCA addition is required both for tRNA processing and repair. Also involved in tRNA surveillance by mediating tandem CCA addition to generate a CCACCA at the 3' terminus of unstable tRNAs. While stable tRNAs receive only 3'-terminal CCA, unstable tRNAs are marked with CCACCA and rapidly degraded.</text>
</comment>
<evidence type="ECO:0000256" key="9">
    <source>
        <dbReference type="ARBA" id="ARBA00022842"/>
    </source>
</evidence>
<feature type="domain" description="tRNA nucleotidyltransferase/poly(A) polymerase RNA and SrmB- binding" evidence="13">
    <location>
        <begin position="149"/>
        <end position="211"/>
    </location>
</feature>
<dbReference type="Pfam" id="PF12627">
    <property type="entry name" value="PolyA_pol_RNAbd"/>
    <property type="match status" value="1"/>
</dbReference>
<feature type="domain" description="Poly A polymerase head" evidence="12">
    <location>
        <begin position="3"/>
        <end position="122"/>
    </location>
</feature>
<comment type="cofactor">
    <cofactor evidence="1 11">
        <name>Mg(2+)</name>
        <dbReference type="ChEBI" id="CHEBI:18420"/>
    </cofactor>
</comment>
<evidence type="ECO:0000256" key="11">
    <source>
        <dbReference type="HAMAP-Rule" id="MF_01262"/>
    </source>
</evidence>
<evidence type="ECO:0000256" key="3">
    <source>
        <dbReference type="ARBA" id="ARBA00022694"/>
    </source>
</evidence>
<evidence type="ECO:0000313" key="14">
    <source>
        <dbReference type="EMBL" id="MBU2710544.1"/>
    </source>
</evidence>
<evidence type="ECO:0000256" key="2">
    <source>
        <dbReference type="ARBA" id="ARBA00022679"/>
    </source>
</evidence>
<dbReference type="InterPro" id="IPR012006">
    <property type="entry name" value="CCA_bact"/>
</dbReference>
<evidence type="ECO:0000313" key="15">
    <source>
        <dbReference type="Proteomes" id="UP000690515"/>
    </source>
</evidence>
<feature type="binding site" evidence="11">
    <location>
        <position position="140"/>
    </location>
    <ligand>
        <name>ATP</name>
        <dbReference type="ChEBI" id="CHEBI:30616"/>
    </ligand>
</feature>
<evidence type="ECO:0000259" key="13">
    <source>
        <dbReference type="Pfam" id="PF12627"/>
    </source>
</evidence>
<dbReference type="InterPro" id="IPR032828">
    <property type="entry name" value="PolyA_RNA-bd"/>
</dbReference>
<accession>A0ABS5Z921</accession>
<feature type="binding site" evidence="11">
    <location>
        <position position="140"/>
    </location>
    <ligand>
        <name>CTP</name>
        <dbReference type="ChEBI" id="CHEBI:37563"/>
    </ligand>
</feature>
<keyword evidence="15" id="KW-1185">Reference proteome</keyword>
<dbReference type="RefSeq" id="WP_215818711.1">
    <property type="nucleotide sequence ID" value="NZ_JAGSOY010000008.1"/>
</dbReference>
<dbReference type="Proteomes" id="UP000690515">
    <property type="component" value="Unassembled WGS sequence"/>
</dbReference>
<comment type="similarity">
    <text evidence="11">Belongs to the tRNA nucleotidyltransferase/poly(A) polymerase family. Bacterial CCA-adding enzyme type 2 subfamily.</text>
</comment>
<feature type="binding site" evidence="11">
    <location>
        <position position="91"/>
    </location>
    <ligand>
        <name>ATP</name>
        <dbReference type="ChEBI" id="CHEBI:30616"/>
    </ligand>
</feature>
<keyword evidence="6 11" id="KW-0547">Nucleotide-binding</keyword>
<keyword evidence="7 11" id="KW-0692">RNA repair</keyword>
<reference evidence="14 15" key="1">
    <citation type="submission" date="2021-04" db="EMBL/GenBank/DDBJ databases">
        <authorList>
            <person name="Pira H."/>
            <person name="Risdian C."/>
            <person name="Wink J."/>
        </authorList>
    </citation>
    <scope>NUCLEOTIDE SEQUENCE [LARGE SCALE GENOMIC DNA]</scope>
    <source>
        <strain evidence="14 15">WH53</strain>
    </source>
</reference>
<proteinExistence type="inferred from homology"/>
<feature type="binding site" evidence="11">
    <location>
        <position position="91"/>
    </location>
    <ligand>
        <name>CTP</name>
        <dbReference type="ChEBI" id="CHEBI:37563"/>
    </ligand>
</feature>
<dbReference type="Pfam" id="PF01743">
    <property type="entry name" value="PolyA_pol"/>
    <property type="match status" value="1"/>
</dbReference>
<keyword evidence="8 11" id="KW-0067">ATP-binding</keyword>
<comment type="catalytic activity">
    <reaction evidence="11">
        <text>a tRNA with a 3' CCA end + 2 CTP + ATP = a tRNA with a 3' CCACCA end + 3 diphosphate</text>
        <dbReference type="Rhea" id="RHEA:76235"/>
        <dbReference type="Rhea" id="RHEA-COMP:10468"/>
        <dbReference type="Rhea" id="RHEA-COMP:18655"/>
        <dbReference type="ChEBI" id="CHEBI:30616"/>
        <dbReference type="ChEBI" id="CHEBI:33019"/>
        <dbReference type="ChEBI" id="CHEBI:37563"/>
        <dbReference type="ChEBI" id="CHEBI:83071"/>
        <dbReference type="ChEBI" id="CHEBI:195187"/>
    </reaction>
</comment>
<feature type="binding site" evidence="11">
    <location>
        <position position="137"/>
    </location>
    <ligand>
        <name>CTP</name>
        <dbReference type="ChEBI" id="CHEBI:37563"/>
    </ligand>
</feature>
<dbReference type="PANTHER" id="PTHR47545:SF1">
    <property type="entry name" value="MULTIFUNCTIONAL CCA PROTEIN"/>
    <property type="match status" value="1"/>
</dbReference>
<feature type="binding site" evidence="11">
    <location>
        <position position="8"/>
    </location>
    <ligand>
        <name>CTP</name>
        <dbReference type="ChEBI" id="CHEBI:37563"/>
    </ligand>
</feature>
<dbReference type="InterPro" id="IPR050124">
    <property type="entry name" value="tRNA_CCA-adding_enzyme"/>
</dbReference>
<keyword evidence="2 11" id="KW-0808">Transferase</keyword>